<accession>A0ABQ8DYV5</accession>
<keyword evidence="6" id="KW-0175">Coiled coil</keyword>
<dbReference type="Pfam" id="PF04893">
    <property type="entry name" value="Yip1"/>
    <property type="match status" value="1"/>
</dbReference>
<keyword evidence="11" id="KW-1185">Reference proteome</keyword>
<feature type="compositionally biased region" description="Acidic residues" evidence="7">
    <location>
        <begin position="759"/>
        <end position="771"/>
    </location>
</feature>
<evidence type="ECO:0000256" key="4">
    <source>
        <dbReference type="ARBA" id="ARBA00022989"/>
    </source>
</evidence>
<proteinExistence type="inferred from homology"/>
<feature type="domain" description="Yip1" evidence="9">
    <location>
        <begin position="128"/>
        <end position="286"/>
    </location>
</feature>
<feature type="transmembrane region" description="Helical" evidence="8">
    <location>
        <begin position="144"/>
        <end position="166"/>
    </location>
</feature>
<dbReference type="Proteomes" id="UP000824890">
    <property type="component" value="Unassembled WGS sequence"/>
</dbReference>
<feature type="transmembrane region" description="Helical" evidence="8">
    <location>
        <begin position="272"/>
        <end position="294"/>
    </location>
</feature>
<evidence type="ECO:0000256" key="1">
    <source>
        <dbReference type="ARBA" id="ARBA00004141"/>
    </source>
</evidence>
<evidence type="ECO:0000256" key="2">
    <source>
        <dbReference type="ARBA" id="ARBA00010596"/>
    </source>
</evidence>
<keyword evidence="4 8" id="KW-1133">Transmembrane helix</keyword>
<dbReference type="PANTHER" id="PTHR12822">
    <property type="entry name" value="PROTEIN YIPF"/>
    <property type="match status" value="1"/>
</dbReference>
<evidence type="ECO:0000256" key="5">
    <source>
        <dbReference type="ARBA" id="ARBA00023136"/>
    </source>
</evidence>
<dbReference type="EMBL" id="JAGKQM010000003">
    <property type="protein sequence ID" value="KAH0933863.1"/>
    <property type="molecule type" value="Genomic_DNA"/>
</dbReference>
<dbReference type="PANTHER" id="PTHR12822:SF12">
    <property type="entry name" value="PROTEIN YIP"/>
    <property type="match status" value="1"/>
</dbReference>
<keyword evidence="5 8" id="KW-0472">Membrane</keyword>
<evidence type="ECO:0000256" key="6">
    <source>
        <dbReference type="SAM" id="Coils"/>
    </source>
</evidence>
<comment type="similarity">
    <text evidence="2">Belongs to the YIP1 family.</text>
</comment>
<evidence type="ECO:0000313" key="10">
    <source>
        <dbReference type="EMBL" id="KAH0933863.1"/>
    </source>
</evidence>
<feature type="transmembrane region" description="Helical" evidence="8">
    <location>
        <begin position="215"/>
        <end position="236"/>
    </location>
</feature>
<organism evidence="10 11">
    <name type="scientific">Brassica napus</name>
    <name type="common">Rape</name>
    <dbReference type="NCBI Taxonomy" id="3708"/>
    <lineage>
        <taxon>Eukaryota</taxon>
        <taxon>Viridiplantae</taxon>
        <taxon>Streptophyta</taxon>
        <taxon>Embryophyta</taxon>
        <taxon>Tracheophyta</taxon>
        <taxon>Spermatophyta</taxon>
        <taxon>Magnoliopsida</taxon>
        <taxon>eudicotyledons</taxon>
        <taxon>Gunneridae</taxon>
        <taxon>Pentapetalae</taxon>
        <taxon>rosids</taxon>
        <taxon>malvids</taxon>
        <taxon>Brassicales</taxon>
        <taxon>Brassicaceae</taxon>
        <taxon>Brassiceae</taxon>
        <taxon>Brassica</taxon>
    </lineage>
</organism>
<feature type="compositionally biased region" description="Basic and acidic residues" evidence="7">
    <location>
        <begin position="1"/>
        <end position="17"/>
    </location>
</feature>
<feature type="region of interest" description="Disordered" evidence="7">
    <location>
        <begin position="759"/>
        <end position="778"/>
    </location>
</feature>
<comment type="subcellular location">
    <subcellularLocation>
        <location evidence="1">Membrane</location>
        <topology evidence="1">Multi-pass membrane protein</topology>
    </subcellularLocation>
</comment>
<feature type="compositionally biased region" description="Polar residues" evidence="7">
    <location>
        <begin position="21"/>
        <end position="35"/>
    </location>
</feature>
<evidence type="ECO:0000256" key="7">
    <source>
        <dbReference type="SAM" id="MobiDB-lite"/>
    </source>
</evidence>
<feature type="transmembrane region" description="Helical" evidence="8">
    <location>
        <begin position="186"/>
        <end position="203"/>
    </location>
</feature>
<evidence type="ECO:0000259" key="9">
    <source>
        <dbReference type="Pfam" id="PF04893"/>
    </source>
</evidence>
<feature type="region of interest" description="Disordered" evidence="7">
    <location>
        <begin position="1"/>
        <end position="94"/>
    </location>
</feature>
<feature type="non-terminal residue" evidence="10">
    <location>
        <position position="1"/>
    </location>
</feature>
<feature type="transmembrane region" description="Helical" evidence="8">
    <location>
        <begin position="242"/>
        <end position="260"/>
    </location>
</feature>
<protein>
    <recommendedName>
        <fullName evidence="9">Yip1 domain-containing protein</fullName>
    </recommendedName>
</protein>
<sequence length="924" mass="103556">REIGDGGKIGKEKERKMMTGGSYTTIDAQKVSGSVPSVPDPGHATVKFAESNLQTFPPSATQGKISGGSNPPRDADDTFSGNGNGSSTDEPQSGGWLHKFTVGAYKPFFDVDTSDVVDRLKESLFPFRGTFTEKTADKPDLYGPFWICTTLIFVAASIGTFVTYVAHKWKKQEWNYDINLVTWSAGVFYGYVTLVPLALYVVLKYFSAPSGLVQLFCLYGYSLFVFIPALCLSVVPVEIFRWVIAGVAGFMSATFVALNLKAHINSAGERSILIIASIFLLQLGLSVVLKLYLFTVTMDRRSWLWRKSFEKSRGETESTGSLSSHSERISHDQVEKEAAVLKQQLNASVSKVSALDSELKECVRQLWQGREEQKQKIEEEAINKKCSEWEATRSEFESQIKELQARLGTGKEEVDTTASGLGKLDAQSSHLKQELERTRAVEDTLSLKSSFYEVNLLLLPLHHHHRESFKVSGVTIIEASRLMAENLRLYDRDPRIVEIIKKSTYGWLGYDDLRSLFEFSGAFLLSKGPASFEEGLYVYEMEHKTDEIEWDFQNHEASGMAGDVRVLYTSFTKKSNVTPSLERRIYICEGHVLCLVHFRFIEEEQRQEAELEEAGEDLTPPVNLATAAFDVASQTLSNTLEPWMQDILQDSTDNWLDYGDLMTLFAHSEKLPLSKGLAAGLDELDQGIYVFTRQESLHTVDWYGSPTKIPGHVPLSYRTSYAVPNDLSLNATMVRRLYDCDEYARYIVHCRLIGGGQEEEQEQEAELEEAGEDRTPPVNLSTVGDVATAASDVTSQTLPNTLEPWMQDILQDSTDNWLDYGDLMTLFAHSGKLPLSKGLAAGLDELDQGIYVFTRQESLHTVDWYGSPTKIPGHVPLSYRTSYAVPNDPSLNATMVRRLYDCDENYNRIPKPSALRCCMRALVK</sequence>
<evidence type="ECO:0000313" key="11">
    <source>
        <dbReference type="Proteomes" id="UP000824890"/>
    </source>
</evidence>
<evidence type="ECO:0000256" key="8">
    <source>
        <dbReference type="SAM" id="Phobius"/>
    </source>
</evidence>
<feature type="compositionally biased region" description="Polar residues" evidence="7">
    <location>
        <begin position="51"/>
        <end position="69"/>
    </location>
</feature>
<feature type="compositionally biased region" description="Polar residues" evidence="7">
    <location>
        <begin position="79"/>
        <end position="91"/>
    </location>
</feature>
<name>A0ABQ8DYV5_BRANA</name>
<reference evidence="10 11" key="1">
    <citation type="submission" date="2021-05" db="EMBL/GenBank/DDBJ databases">
        <title>Genome Assembly of Synthetic Allotetraploid Brassica napus Reveals Homoeologous Exchanges between Subgenomes.</title>
        <authorList>
            <person name="Davis J.T."/>
        </authorList>
    </citation>
    <scope>NUCLEOTIDE SEQUENCE [LARGE SCALE GENOMIC DNA]</scope>
    <source>
        <strain evidence="11">cv. Da-Ae</strain>
        <tissue evidence="10">Seedling</tissue>
    </source>
</reference>
<evidence type="ECO:0000256" key="3">
    <source>
        <dbReference type="ARBA" id="ARBA00022692"/>
    </source>
</evidence>
<keyword evidence="3 8" id="KW-0812">Transmembrane</keyword>
<dbReference type="InterPro" id="IPR006977">
    <property type="entry name" value="Yip1_dom"/>
</dbReference>
<feature type="coiled-coil region" evidence="6">
    <location>
        <begin position="386"/>
        <end position="413"/>
    </location>
</feature>
<comment type="caution">
    <text evidence="10">The sequence shown here is derived from an EMBL/GenBank/DDBJ whole genome shotgun (WGS) entry which is preliminary data.</text>
</comment>
<gene>
    <name evidence="10" type="ORF">HID58_010980</name>
</gene>
<dbReference type="InterPro" id="IPR039765">
    <property type="entry name" value="Yip5/YIPF1/YIPF2"/>
</dbReference>